<sequence length="270" mass="28873">MTRFRLAEMTQLEFNRRIEEPVVILLPLGSQESQGPHCPMGDFRLVERIADLTAERSGALVAPGLPFGHADFFRDYPGGIQLRPETFTAVLTDMLTSFLDHGRVRLLVLNGHTTNAPLISQVTRQLRRQTGVAVPSIDLWASVPAKLLDHLFGGVDVRGHGGEPLTSVTMHLCPGEAQPHTRVADNRKTLLGLPIRGVSGADFDGLRVNMPVTAAEVDPLGQLGGSAELASAAKGAAITEDLVIRISGLVAHLQTAVPCPPPAIQSGETL</sequence>
<evidence type="ECO:0000313" key="7">
    <source>
        <dbReference type="Proteomes" id="UP001385499"/>
    </source>
</evidence>
<name>A0ABU8THX7_9HYPH</name>
<dbReference type="PANTHER" id="PTHR35005">
    <property type="entry name" value="3-DEHYDRO-SCYLLO-INOSOSE HYDROLASE"/>
    <property type="match status" value="1"/>
</dbReference>
<protein>
    <submittedName>
        <fullName evidence="6">Creatininase family protein</fullName>
    </submittedName>
</protein>
<accession>A0ABU8THX7</accession>
<comment type="similarity">
    <text evidence="5">Belongs to the creatininase superfamily.</text>
</comment>
<evidence type="ECO:0000256" key="2">
    <source>
        <dbReference type="ARBA" id="ARBA00022723"/>
    </source>
</evidence>
<comment type="caution">
    <text evidence="6">The sequence shown here is derived from an EMBL/GenBank/DDBJ whole genome shotgun (WGS) entry which is preliminary data.</text>
</comment>
<comment type="cofactor">
    <cofactor evidence="1">
        <name>Zn(2+)</name>
        <dbReference type="ChEBI" id="CHEBI:29105"/>
    </cofactor>
</comment>
<dbReference type="InterPro" id="IPR024087">
    <property type="entry name" value="Creatininase-like_sf"/>
</dbReference>
<dbReference type="Pfam" id="PF02633">
    <property type="entry name" value="Creatininase"/>
    <property type="match status" value="1"/>
</dbReference>
<keyword evidence="3" id="KW-0378">Hydrolase</keyword>
<dbReference type="SUPFAM" id="SSF102215">
    <property type="entry name" value="Creatininase"/>
    <property type="match status" value="1"/>
</dbReference>
<keyword evidence="4" id="KW-0862">Zinc</keyword>
<proteinExistence type="inferred from homology"/>
<organism evidence="6 7">
    <name type="scientific">Roseibium algae</name>
    <dbReference type="NCBI Taxonomy" id="3123038"/>
    <lineage>
        <taxon>Bacteria</taxon>
        <taxon>Pseudomonadati</taxon>
        <taxon>Pseudomonadota</taxon>
        <taxon>Alphaproteobacteria</taxon>
        <taxon>Hyphomicrobiales</taxon>
        <taxon>Stappiaceae</taxon>
        <taxon>Roseibium</taxon>
    </lineage>
</organism>
<dbReference type="Proteomes" id="UP001385499">
    <property type="component" value="Unassembled WGS sequence"/>
</dbReference>
<dbReference type="EMBL" id="JBAKIA010000004">
    <property type="protein sequence ID" value="MEJ8473768.1"/>
    <property type="molecule type" value="Genomic_DNA"/>
</dbReference>
<reference evidence="6 7" key="1">
    <citation type="submission" date="2024-02" db="EMBL/GenBank/DDBJ databases">
        <title>Roseibium algae sp. nov., isolated from marine alga (Grateloupia sp.), showing potential in myo-inositol conversion.</title>
        <authorList>
            <person name="Wang Y."/>
        </authorList>
    </citation>
    <scope>NUCLEOTIDE SEQUENCE [LARGE SCALE GENOMIC DNA]</scope>
    <source>
        <strain evidence="6 7">H3510</strain>
    </source>
</reference>
<dbReference type="PANTHER" id="PTHR35005:SF1">
    <property type="entry name" value="2-AMINO-5-FORMYLAMINO-6-RIBOSYLAMINOPYRIMIDIN-4(3H)-ONE 5'-MONOPHOSPHATE DEFORMYLASE"/>
    <property type="match status" value="1"/>
</dbReference>
<gene>
    <name evidence="6" type="ORF">V6575_06700</name>
</gene>
<evidence type="ECO:0000313" key="6">
    <source>
        <dbReference type="EMBL" id="MEJ8473768.1"/>
    </source>
</evidence>
<evidence type="ECO:0000256" key="3">
    <source>
        <dbReference type="ARBA" id="ARBA00022801"/>
    </source>
</evidence>
<evidence type="ECO:0000256" key="1">
    <source>
        <dbReference type="ARBA" id="ARBA00001947"/>
    </source>
</evidence>
<dbReference type="RefSeq" id="WP_340273429.1">
    <property type="nucleotide sequence ID" value="NZ_JBAKIA010000004.1"/>
</dbReference>
<evidence type="ECO:0000256" key="5">
    <source>
        <dbReference type="ARBA" id="ARBA00024029"/>
    </source>
</evidence>
<evidence type="ECO:0000256" key="4">
    <source>
        <dbReference type="ARBA" id="ARBA00022833"/>
    </source>
</evidence>
<dbReference type="InterPro" id="IPR003785">
    <property type="entry name" value="Creatininase/forma_Hydrolase"/>
</dbReference>
<keyword evidence="2" id="KW-0479">Metal-binding</keyword>
<dbReference type="Gene3D" id="3.40.50.10310">
    <property type="entry name" value="Creatininase"/>
    <property type="match status" value="1"/>
</dbReference>
<keyword evidence="7" id="KW-1185">Reference proteome</keyword>